<name>A0A2S5CP94_9GAMM</name>
<reference evidence="1 2" key="1">
    <citation type="submission" date="2017-11" db="EMBL/GenBank/DDBJ databases">
        <title>Draft Genome Sequence of Methylobacter psychrotolerans Sph1T, an Obligate Methanotroph from Low-Temperature Environments.</title>
        <authorList>
            <person name="Oshkin I.Y."/>
            <person name="Miroshnikov K."/>
            <person name="Belova S.E."/>
            <person name="Korzhenkov A."/>
            <person name="Toshchakov S.V."/>
            <person name="Dedysh S.N."/>
        </authorList>
    </citation>
    <scope>NUCLEOTIDE SEQUENCE [LARGE SCALE GENOMIC DNA]</scope>
    <source>
        <strain evidence="1 2">Sph1</strain>
    </source>
</reference>
<evidence type="ECO:0000313" key="2">
    <source>
        <dbReference type="Proteomes" id="UP000237423"/>
    </source>
</evidence>
<dbReference type="Proteomes" id="UP000237423">
    <property type="component" value="Unassembled WGS sequence"/>
</dbReference>
<dbReference type="AlphaFoldDB" id="A0A2S5CP94"/>
<proteinExistence type="predicted"/>
<gene>
    <name evidence="1" type="ORF">AADEFJLK_01239</name>
</gene>
<organism evidence="1 2">
    <name type="scientific">Methylovulum psychrotolerans</name>
    <dbReference type="NCBI Taxonomy" id="1704499"/>
    <lineage>
        <taxon>Bacteria</taxon>
        <taxon>Pseudomonadati</taxon>
        <taxon>Pseudomonadota</taxon>
        <taxon>Gammaproteobacteria</taxon>
        <taxon>Methylococcales</taxon>
        <taxon>Methylococcaceae</taxon>
        <taxon>Methylovulum</taxon>
    </lineage>
</organism>
<dbReference type="RefSeq" id="WP_103973681.1">
    <property type="nucleotide sequence ID" value="NZ_PGFZ01000002.1"/>
</dbReference>
<comment type="caution">
    <text evidence="1">The sequence shown here is derived from an EMBL/GenBank/DDBJ whole genome shotgun (WGS) entry which is preliminary data.</text>
</comment>
<accession>A0A2S5CP94</accession>
<sequence length="96" mass="10804">MTITVEKLSEESKKALAGQMDGNVPQTVIASADEENVYFLYANEENKPEEHSYIPEKDWINPQQLTIFSYAPPSEQSITGATQKTCIVLNGVMYCW</sequence>
<protein>
    <submittedName>
        <fullName evidence="1">Uncharacterized protein</fullName>
    </submittedName>
</protein>
<dbReference type="EMBL" id="PGFZ01000002">
    <property type="protein sequence ID" value="POZ52635.1"/>
    <property type="molecule type" value="Genomic_DNA"/>
</dbReference>
<evidence type="ECO:0000313" key="1">
    <source>
        <dbReference type="EMBL" id="POZ52635.1"/>
    </source>
</evidence>